<accession>A0A565B415</accession>
<dbReference type="Gene3D" id="1.10.8.430">
    <property type="entry name" value="Helical domain of apoptotic protease-activating factors"/>
    <property type="match status" value="1"/>
</dbReference>
<dbReference type="InterPro" id="IPR027417">
    <property type="entry name" value="P-loop_NTPase"/>
</dbReference>
<reference evidence="2" key="1">
    <citation type="submission" date="2019-07" db="EMBL/GenBank/DDBJ databases">
        <authorList>
            <person name="Dittberner H."/>
        </authorList>
    </citation>
    <scope>NUCLEOTIDE SEQUENCE [LARGE SCALE GENOMIC DNA]</scope>
</reference>
<dbReference type="EMBL" id="CABITT030000003">
    <property type="protein sequence ID" value="VVA96381.1"/>
    <property type="molecule type" value="Genomic_DNA"/>
</dbReference>
<dbReference type="InterPro" id="IPR044974">
    <property type="entry name" value="Disease_R_plants"/>
</dbReference>
<organism evidence="2 3">
    <name type="scientific">Arabis nemorensis</name>
    <dbReference type="NCBI Taxonomy" id="586526"/>
    <lineage>
        <taxon>Eukaryota</taxon>
        <taxon>Viridiplantae</taxon>
        <taxon>Streptophyta</taxon>
        <taxon>Embryophyta</taxon>
        <taxon>Tracheophyta</taxon>
        <taxon>Spermatophyta</taxon>
        <taxon>Magnoliopsida</taxon>
        <taxon>eudicotyledons</taxon>
        <taxon>Gunneridae</taxon>
        <taxon>Pentapetalae</taxon>
        <taxon>rosids</taxon>
        <taxon>malvids</taxon>
        <taxon>Brassicales</taxon>
        <taxon>Brassicaceae</taxon>
        <taxon>Arabideae</taxon>
        <taxon>Arabis</taxon>
    </lineage>
</organism>
<evidence type="ECO:0000313" key="2">
    <source>
        <dbReference type="EMBL" id="VVA96381.1"/>
    </source>
</evidence>
<dbReference type="Pfam" id="PF00931">
    <property type="entry name" value="NB-ARC"/>
    <property type="match status" value="1"/>
</dbReference>
<dbReference type="GO" id="GO:0006952">
    <property type="term" value="P:defense response"/>
    <property type="evidence" value="ECO:0007669"/>
    <property type="project" value="InterPro"/>
</dbReference>
<dbReference type="PRINTS" id="PR00364">
    <property type="entry name" value="DISEASERSIST"/>
</dbReference>
<dbReference type="PANTHER" id="PTHR11017">
    <property type="entry name" value="LEUCINE-RICH REPEAT-CONTAINING PROTEIN"/>
    <property type="match status" value="1"/>
</dbReference>
<dbReference type="PANTHER" id="PTHR11017:SF411">
    <property type="entry name" value="ADP-RIBOSYL CYCLASE_CYCLIC ADP-RIBOSE HYDROLASE-RELATED"/>
    <property type="match status" value="1"/>
</dbReference>
<evidence type="ECO:0000313" key="3">
    <source>
        <dbReference type="Proteomes" id="UP000489600"/>
    </source>
</evidence>
<sequence length="180" mass="20534">MVDIKGSYPSPCLDEGRAQLQLQKQMLSQLINHKDTMITHLGVAQERLKDKKVLLVLDDVDQLAQLDALAGENRWFGPGSRIIITTEDQRILNAHGINHIYKVDYPNDEEALQMFCMHAFGQKFPCDGFEELAREVIELSGKLPLGLRFMGSYFRGMSKDEWTKALPKLRNRLNGEIEAF</sequence>
<dbReference type="Proteomes" id="UP000489600">
    <property type="component" value="Unassembled WGS sequence"/>
</dbReference>
<dbReference type="AlphaFoldDB" id="A0A565B415"/>
<comment type="caution">
    <text evidence="2">The sequence shown here is derived from an EMBL/GenBank/DDBJ whole genome shotgun (WGS) entry which is preliminary data.</text>
</comment>
<feature type="domain" description="NB-ARC" evidence="1">
    <location>
        <begin position="21"/>
        <end position="122"/>
    </location>
</feature>
<dbReference type="InterPro" id="IPR002182">
    <property type="entry name" value="NB-ARC"/>
</dbReference>
<dbReference type="GO" id="GO:0043531">
    <property type="term" value="F:ADP binding"/>
    <property type="evidence" value="ECO:0007669"/>
    <property type="project" value="InterPro"/>
</dbReference>
<gene>
    <name evidence="2" type="ORF">ANE_LOCUS6826</name>
</gene>
<dbReference type="SUPFAM" id="SSF52540">
    <property type="entry name" value="P-loop containing nucleoside triphosphate hydrolases"/>
    <property type="match status" value="1"/>
</dbReference>
<name>A0A565B415_9BRAS</name>
<dbReference type="FunFam" id="1.10.8.430:FF:000002">
    <property type="entry name" value="Disease resistance protein (TIR-NBS-LRR class)"/>
    <property type="match status" value="1"/>
</dbReference>
<dbReference type="InterPro" id="IPR042197">
    <property type="entry name" value="Apaf_helical"/>
</dbReference>
<protein>
    <recommendedName>
        <fullName evidence="1">NB-ARC domain-containing protein</fullName>
    </recommendedName>
</protein>
<dbReference type="OrthoDB" id="1110960at2759"/>
<proteinExistence type="predicted"/>
<keyword evidence="3" id="KW-1185">Reference proteome</keyword>
<evidence type="ECO:0000259" key="1">
    <source>
        <dbReference type="Pfam" id="PF00931"/>
    </source>
</evidence>
<dbReference type="Gene3D" id="3.40.50.300">
    <property type="entry name" value="P-loop containing nucleotide triphosphate hydrolases"/>
    <property type="match status" value="1"/>
</dbReference>